<name>A0A086LG04_TOXGO</name>
<feature type="compositionally biased region" description="Low complexity" evidence="1">
    <location>
        <begin position="948"/>
        <end position="960"/>
    </location>
</feature>
<dbReference type="PROSITE" id="PS50802">
    <property type="entry name" value="OTU"/>
    <property type="match status" value="1"/>
</dbReference>
<accession>A0A086LG04</accession>
<feature type="domain" description="OTU" evidence="2">
    <location>
        <begin position="203"/>
        <end position="379"/>
    </location>
</feature>
<dbReference type="AlphaFoldDB" id="A0A086LG04"/>
<feature type="compositionally biased region" description="Low complexity" evidence="1">
    <location>
        <begin position="659"/>
        <end position="711"/>
    </location>
</feature>
<dbReference type="InterPro" id="IPR003323">
    <property type="entry name" value="OTU_dom"/>
</dbReference>
<gene>
    <name evidence="3" type="ORF">TGFOU_229710</name>
</gene>
<feature type="region of interest" description="Disordered" evidence="1">
    <location>
        <begin position="813"/>
        <end position="839"/>
    </location>
</feature>
<keyword evidence="3" id="KW-0645">Protease</keyword>
<dbReference type="GO" id="GO:0004843">
    <property type="term" value="F:cysteine-type deubiquitinase activity"/>
    <property type="evidence" value="ECO:0007669"/>
    <property type="project" value="TreeGrafter"/>
</dbReference>
<dbReference type="PANTHER" id="PTHR12419">
    <property type="entry name" value="OTU DOMAIN CONTAINING PROTEIN"/>
    <property type="match status" value="1"/>
</dbReference>
<feature type="compositionally biased region" description="Basic residues" evidence="1">
    <location>
        <begin position="317"/>
        <end position="335"/>
    </location>
</feature>
<dbReference type="Proteomes" id="UP000028838">
    <property type="component" value="Unassembled WGS sequence"/>
</dbReference>
<feature type="compositionally biased region" description="Acidic residues" evidence="1">
    <location>
        <begin position="408"/>
        <end position="433"/>
    </location>
</feature>
<feature type="compositionally biased region" description="Basic and acidic residues" evidence="1">
    <location>
        <begin position="434"/>
        <end position="474"/>
    </location>
</feature>
<feature type="region of interest" description="Disordered" evidence="1">
    <location>
        <begin position="739"/>
        <end position="764"/>
    </location>
</feature>
<dbReference type="GO" id="GO:0006508">
    <property type="term" value="P:proteolysis"/>
    <property type="evidence" value="ECO:0007669"/>
    <property type="project" value="UniProtKB-KW"/>
</dbReference>
<dbReference type="OrthoDB" id="415023at2759"/>
<feature type="compositionally biased region" description="Basic and acidic residues" evidence="1">
    <location>
        <begin position="569"/>
        <end position="580"/>
    </location>
</feature>
<feature type="region of interest" description="Disordered" evidence="1">
    <location>
        <begin position="148"/>
        <end position="188"/>
    </location>
</feature>
<dbReference type="InterPro" id="IPR038765">
    <property type="entry name" value="Papain-like_cys_pep_sf"/>
</dbReference>
<feature type="compositionally biased region" description="Basic and acidic residues" evidence="1">
    <location>
        <begin position="517"/>
        <end position="527"/>
    </location>
</feature>
<dbReference type="SUPFAM" id="SSF54001">
    <property type="entry name" value="Cysteine proteinases"/>
    <property type="match status" value="1"/>
</dbReference>
<reference evidence="3 4" key="1">
    <citation type="submission" date="2014-07" db="EMBL/GenBank/DDBJ databases">
        <authorList>
            <person name="Sibley D."/>
            <person name="Venepally P."/>
            <person name="Karamycheva S."/>
            <person name="Hadjithomas M."/>
            <person name="Khan A."/>
            <person name="Brunk B."/>
            <person name="Roos D."/>
            <person name="Caler E."/>
            <person name="Lorenzi H."/>
        </authorList>
    </citation>
    <scope>NUCLEOTIDE SEQUENCE [LARGE SCALE GENOMIC DNA]</scope>
    <source>
        <strain evidence="3 4">FOU</strain>
    </source>
</reference>
<feature type="compositionally biased region" description="Basic and acidic residues" evidence="1">
    <location>
        <begin position="608"/>
        <end position="654"/>
    </location>
</feature>
<protein>
    <submittedName>
        <fullName evidence="3">OTU family cysteine protease</fullName>
    </submittedName>
</protein>
<feature type="compositionally biased region" description="Basic residues" evidence="1">
    <location>
        <begin position="148"/>
        <end position="161"/>
    </location>
</feature>
<feature type="region of interest" description="Disordered" evidence="1">
    <location>
        <begin position="912"/>
        <end position="935"/>
    </location>
</feature>
<dbReference type="VEuPathDB" id="ToxoDB:TGFOU_229710"/>
<proteinExistence type="predicted"/>
<feature type="region of interest" description="Disordered" evidence="1">
    <location>
        <begin position="400"/>
        <end position="711"/>
    </location>
</feature>
<dbReference type="CDD" id="cd22771">
    <property type="entry name" value="OTU_plant_OTU7-like"/>
    <property type="match status" value="1"/>
</dbReference>
<feature type="region of interest" description="Disordered" evidence="1">
    <location>
        <begin position="304"/>
        <end position="345"/>
    </location>
</feature>
<dbReference type="EMBL" id="AEYH02000258">
    <property type="protein sequence ID" value="KFG55572.1"/>
    <property type="molecule type" value="Genomic_DNA"/>
</dbReference>
<dbReference type="GO" id="GO:0016579">
    <property type="term" value="P:protein deubiquitination"/>
    <property type="evidence" value="ECO:0007669"/>
    <property type="project" value="TreeGrafter"/>
</dbReference>
<feature type="compositionally biased region" description="Basic and acidic residues" evidence="1">
    <location>
        <begin position="162"/>
        <end position="186"/>
    </location>
</feature>
<sequence length="987" mass="106500">MYAHLAFLLLGVLLLSLPLFLFSRFPLPVFIRGAAKRRKAQRRDAWLGGAVAKRGDLPSASSCFPRASSSPLSVSPLSFCLSHLLSLLLPFLEISSLAPALRATVLYWLSVFPAFSSLRFFPAPSTLRSLLPCSFGSSLLRFLMGKKKNGRGRGTARRPGKERRGDSDGEQPEKSDRREKKEKASRDTAGCSSFSSQLQAYGLELELIVPDGNCLFRAFADQHCGKQERHGEYREKAVDYIEAHAEDFQCFLSEEEESFKKYVNRMRRLGTWGSQVELQALSQVYEVSLFVHVANGVEPVGRWHGGAGAPQGDTCGKKKGRGVGKKGGAKPNQRRGRGDDEGDGEDWNICKMENFSESHPCLQLAFHVNHEHYNSIRVRGQTPGKMLTLAQVRRVLNMKAESDRESGETGEETADEAAPEPVEEEEEEEEEEKEAATEKRECVERGTEEDLEEADKSVEGERGETATRRVESDTQVRGPAESARAGQREQEGEKDEGVFPGVQPATEASGNCVRNLLESKGEEHEESREQEEDAATQSGDGSAKSREETVELTLVEAGKSEETEGTASEEEKCGDARKQEASAAEETAEQIPEGDVKRHGARGKRRIQQKERGEQSTTEDRKTADRASKNDALREKGEASSFAPDKHAQEDARSQHTRSSSSASNGSSSSVSASSSSALSSTSSCCLSLPQSSSPSSSSSRSPFSSSSVACCSFSPASVPVSCSSVSASASVRPLARSVSASPRWATVPRRSRSTGALVRSSGEVEREASFCFASRQCCLVPSSGNASVSDSPASSDEAFSVSAHVEAFSLHGGLPASGSPSRENSSSEDGASPFLHSHGLSECRGDHRRPCAGFHADLRDGEKDGFQNRRMKRRNSLRVCSTSSWSPSRSLLSGRSSRICATCGYRMQPLPSSLKQSARPSPLSESSSLPSSVLSGASCSAAAVASSPSALVPSSRCSSEVLPNGDEETGEEKDEREARPSPLVCV</sequence>
<evidence type="ECO:0000256" key="1">
    <source>
        <dbReference type="SAM" id="MobiDB-lite"/>
    </source>
</evidence>
<feature type="region of interest" description="Disordered" evidence="1">
    <location>
        <begin position="948"/>
        <end position="987"/>
    </location>
</feature>
<dbReference type="Pfam" id="PF02338">
    <property type="entry name" value="OTU"/>
    <property type="match status" value="1"/>
</dbReference>
<dbReference type="SMR" id="A0A086LG04"/>
<evidence type="ECO:0000313" key="3">
    <source>
        <dbReference type="EMBL" id="KFG55572.1"/>
    </source>
</evidence>
<evidence type="ECO:0000313" key="4">
    <source>
        <dbReference type="Proteomes" id="UP000028838"/>
    </source>
</evidence>
<evidence type="ECO:0000259" key="2">
    <source>
        <dbReference type="PROSITE" id="PS50802"/>
    </source>
</evidence>
<dbReference type="InterPro" id="IPR050704">
    <property type="entry name" value="Peptidase_C85-like"/>
</dbReference>
<keyword evidence="3" id="KW-0378">Hydrolase</keyword>
<feature type="compositionally biased region" description="Low complexity" evidence="1">
    <location>
        <begin position="918"/>
        <end position="935"/>
    </location>
</feature>
<feature type="compositionally biased region" description="Basic and acidic residues" evidence="1">
    <location>
        <begin position="486"/>
        <end position="497"/>
    </location>
</feature>
<organism evidence="3 4">
    <name type="scientific">Toxoplasma gondii FOU</name>
    <dbReference type="NCBI Taxonomy" id="943167"/>
    <lineage>
        <taxon>Eukaryota</taxon>
        <taxon>Sar</taxon>
        <taxon>Alveolata</taxon>
        <taxon>Apicomplexa</taxon>
        <taxon>Conoidasida</taxon>
        <taxon>Coccidia</taxon>
        <taxon>Eucoccidiorida</taxon>
        <taxon>Eimeriorina</taxon>
        <taxon>Sarcocystidae</taxon>
        <taxon>Toxoplasma</taxon>
    </lineage>
</organism>
<dbReference type="Gene3D" id="3.90.70.80">
    <property type="match status" value="1"/>
</dbReference>
<comment type="caution">
    <text evidence="3">The sequence shown here is derived from an EMBL/GenBank/DDBJ whole genome shotgun (WGS) entry which is preliminary data.</text>
</comment>